<evidence type="ECO:0000313" key="1">
    <source>
        <dbReference type="EMBL" id="KAG6302332.1"/>
    </source>
</evidence>
<dbReference type="EMBL" id="SRRH01000026">
    <property type="protein sequence ID" value="KAG6302332.1"/>
    <property type="molecule type" value="Genomic_DNA"/>
</dbReference>
<keyword evidence="2" id="KW-1185">Reference proteome</keyword>
<proteinExistence type="predicted"/>
<dbReference type="Proteomes" id="UP000707071">
    <property type="component" value="Unassembled WGS sequence"/>
</dbReference>
<dbReference type="AlphaFoldDB" id="A0A9P7QN40"/>
<reference evidence="1 2" key="1">
    <citation type="journal article" date="2020" name="bioRxiv">
        <title>Whole genome comparisons of ergot fungi reveals the divergence and evolution of species within the genus Claviceps are the result of varying mechanisms driving genome evolution and host range expansion.</title>
        <authorList>
            <person name="Wyka S.A."/>
            <person name="Mondo S.J."/>
            <person name="Liu M."/>
            <person name="Dettman J."/>
            <person name="Nalam V."/>
            <person name="Broders K.D."/>
        </authorList>
    </citation>
    <scope>NUCLEOTIDE SEQUENCE [LARGE SCALE GENOMIC DNA]</scope>
    <source>
        <strain evidence="1 2">Clav52</strain>
    </source>
</reference>
<evidence type="ECO:0008006" key="3">
    <source>
        <dbReference type="Google" id="ProtNLM"/>
    </source>
</evidence>
<gene>
    <name evidence="1" type="ORF">E4U09_003217</name>
</gene>
<organism evidence="1 2">
    <name type="scientific">Claviceps aff. purpurea</name>
    <dbReference type="NCBI Taxonomy" id="1967640"/>
    <lineage>
        <taxon>Eukaryota</taxon>
        <taxon>Fungi</taxon>
        <taxon>Dikarya</taxon>
        <taxon>Ascomycota</taxon>
        <taxon>Pezizomycotina</taxon>
        <taxon>Sordariomycetes</taxon>
        <taxon>Hypocreomycetidae</taxon>
        <taxon>Hypocreales</taxon>
        <taxon>Clavicipitaceae</taxon>
        <taxon>Claviceps</taxon>
    </lineage>
</organism>
<name>A0A9P7QN40_9HYPO</name>
<protein>
    <recommendedName>
        <fullName evidence="3">DUF1763-domain-containing protein</fullName>
    </recommendedName>
</protein>
<comment type="caution">
    <text evidence="1">The sequence shown here is derived from an EMBL/GenBank/DDBJ whole genome shotgun (WGS) entry which is preliminary data.</text>
</comment>
<accession>A0A9P7QN40</accession>
<evidence type="ECO:0000313" key="2">
    <source>
        <dbReference type="Proteomes" id="UP000707071"/>
    </source>
</evidence>
<sequence length="135" mass="15491">MSTTDIIHAYRTLYRTLLQAVQYSSPARYVARDQLRKAFRASPATPFNHEGIKRTIWFLKAAAREKGLEHKVLKNLLRVQSERARNEGGRWKKVLVLSAKNRSGGDKGPAKSAMAYEHYERTVRMLNESMGLCLR</sequence>